<feature type="compositionally biased region" description="Basic residues" evidence="1">
    <location>
        <begin position="124"/>
        <end position="134"/>
    </location>
</feature>
<sequence>MDNDEKSLRLVHLQNIVHHLDNGVLLRKTVGRFTQDMGSIDAREMIGELCKICQCVRVCGITEKRRLVYVKRERYIERLCSNCGYKEREKLEKRIRRDKRDELRKDVVIPVAVSKDTKLNTKTNKPKKKKKKKSALAELLAKKRESSQC</sequence>
<dbReference type="AlphaFoldDB" id="A0AAV5R8Z9"/>
<accession>A0AAV5R8Z9</accession>
<evidence type="ECO:0000313" key="3">
    <source>
        <dbReference type="Proteomes" id="UP001378960"/>
    </source>
</evidence>
<dbReference type="EMBL" id="BTGB01000009">
    <property type="protein sequence ID" value="GMM47627.1"/>
    <property type="molecule type" value="Genomic_DNA"/>
</dbReference>
<dbReference type="Proteomes" id="UP001378960">
    <property type="component" value="Unassembled WGS sequence"/>
</dbReference>
<evidence type="ECO:0000313" key="2">
    <source>
        <dbReference type="EMBL" id="GMM47627.1"/>
    </source>
</evidence>
<reference evidence="2 3" key="1">
    <citation type="journal article" date="2023" name="Elife">
        <title>Identification of key yeast species and microbe-microbe interactions impacting larval growth of Drosophila in the wild.</title>
        <authorList>
            <person name="Mure A."/>
            <person name="Sugiura Y."/>
            <person name="Maeda R."/>
            <person name="Honda K."/>
            <person name="Sakurai N."/>
            <person name="Takahashi Y."/>
            <person name="Watada M."/>
            <person name="Katoh T."/>
            <person name="Gotoh A."/>
            <person name="Gotoh Y."/>
            <person name="Taniguchi I."/>
            <person name="Nakamura K."/>
            <person name="Hayashi T."/>
            <person name="Katayama T."/>
            <person name="Uemura T."/>
            <person name="Hattori Y."/>
        </authorList>
    </citation>
    <scope>NUCLEOTIDE SEQUENCE [LARGE SCALE GENOMIC DNA]</scope>
    <source>
        <strain evidence="2 3">PK-24</strain>
    </source>
</reference>
<comment type="caution">
    <text evidence="2">The sequence shown here is derived from an EMBL/GenBank/DDBJ whole genome shotgun (WGS) entry which is preliminary data.</text>
</comment>
<gene>
    <name evidence="2" type="ORF">DAPK24_042250</name>
</gene>
<feature type="compositionally biased region" description="Basic and acidic residues" evidence="1">
    <location>
        <begin position="140"/>
        <end position="149"/>
    </location>
</feature>
<evidence type="ECO:0000256" key="1">
    <source>
        <dbReference type="SAM" id="MobiDB-lite"/>
    </source>
</evidence>
<feature type="region of interest" description="Disordered" evidence="1">
    <location>
        <begin position="118"/>
        <end position="149"/>
    </location>
</feature>
<protein>
    <submittedName>
        <fullName evidence="2">Uncharacterized protein</fullName>
    </submittedName>
</protein>
<organism evidence="2 3">
    <name type="scientific">Pichia kluyveri</name>
    <name type="common">Yeast</name>
    <dbReference type="NCBI Taxonomy" id="36015"/>
    <lineage>
        <taxon>Eukaryota</taxon>
        <taxon>Fungi</taxon>
        <taxon>Dikarya</taxon>
        <taxon>Ascomycota</taxon>
        <taxon>Saccharomycotina</taxon>
        <taxon>Pichiomycetes</taxon>
        <taxon>Pichiales</taxon>
        <taxon>Pichiaceae</taxon>
        <taxon>Pichia</taxon>
    </lineage>
</organism>
<name>A0AAV5R8Z9_PICKL</name>
<keyword evidence="3" id="KW-1185">Reference proteome</keyword>
<proteinExistence type="predicted"/>